<evidence type="ECO:0000313" key="4">
    <source>
        <dbReference type="Proteomes" id="UP000184253"/>
    </source>
</evidence>
<evidence type="ECO:0000256" key="1">
    <source>
        <dbReference type="ARBA" id="ARBA00007227"/>
    </source>
</evidence>
<accession>A0ABD7M8K8</accession>
<dbReference type="CDD" id="cd00093">
    <property type="entry name" value="HTH_XRE"/>
    <property type="match status" value="1"/>
</dbReference>
<dbReference type="EMBL" id="FRCE01000008">
    <property type="protein sequence ID" value="SHL68233.1"/>
    <property type="molecule type" value="Genomic_DNA"/>
</dbReference>
<dbReference type="Gene3D" id="1.10.260.40">
    <property type="entry name" value="lambda repressor-like DNA-binding domains"/>
    <property type="match status" value="1"/>
</dbReference>
<sequence length="367" mass="39867">MTRPSHLSAAGTDFDGTRLTVARRLRRKTKATLAREVGVTPTAIGQFEKNLSKPTQGVLARLCLQLGLPREFFGAGRPLALLPASGAHFRSLRSTSAASREQALAYGELCLELVDLVGAYVDLPSVSLPELELPEELTDEAIVEAARLTRAAWGIAPGPVPSVVQALEAHGIIALRLPTETDAAVDAFSTYSGARPLVFLSPTKDDKARSRFDAAHELGHLVLHPDTEPGSKLVEQQAHQFAAEFLMPRDEIVEDLPRRINWPAFHELKRHWGVSLRALVYRAHSLGRLSEASYRRANQQLSVWGHPEPGPLGPAESPQVLGIARQLITDGGYDFEAIMAAGRIAPEVTEAVMDAASTVRPKLQFVV</sequence>
<proteinExistence type="inferred from homology"/>
<dbReference type="PANTHER" id="PTHR43236:SF1">
    <property type="entry name" value="BLL7220 PROTEIN"/>
    <property type="match status" value="1"/>
</dbReference>
<dbReference type="InterPro" id="IPR001387">
    <property type="entry name" value="Cro/C1-type_HTH"/>
</dbReference>
<dbReference type="AlphaFoldDB" id="A0ABD7M8K8"/>
<reference evidence="3 4" key="1">
    <citation type="submission" date="2016-11" db="EMBL/GenBank/DDBJ databases">
        <authorList>
            <person name="Varghese N."/>
            <person name="Submissions S."/>
        </authorList>
    </citation>
    <scope>NUCLEOTIDE SEQUENCE [LARGE SCALE GENOMIC DNA]</scope>
    <source>
        <strain evidence="3 4">VTM4R57</strain>
    </source>
</reference>
<dbReference type="Proteomes" id="UP000184253">
    <property type="component" value="Unassembled WGS sequence"/>
</dbReference>
<dbReference type="SMART" id="SM00530">
    <property type="entry name" value="HTH_XRE"/>
    <property type="match status" value="1"/>
</dbReference>
<evidence type="ECO:0000259" key="2">
    <source>
        <dbReference type="PROSITE" id="PS50943"/>
    </source>
</evidence>
<comment type="caution">
    <text evidence="3">The sequence shown here is derived from an EMBL/GenBank/DDBJ whole genome shotgun (WGS) entry which is preliminary data.</text>
</comment>
<dbReference type="InterPro" id="IPR052345">
    <property type="entry name" value="Rad_response_metalloprotease"/>
</dbReference>
<gene>
    <name evidence="3" type="ORF">SAMN04487849_1086</name>
</gene>
<evidence type="ECO:0000313" key="3">
    <source>
        <dbReference type="EMBL" id="SHL68233.1"/>
    </source>
</evidence>
<protein>
    <submittedName>
        <fullName evidence="3">Zn-dependent peptidase ImmA, M78 family</fullName>
    </submittedName>
</protein>
<dbReference type="SUPFAM" id="SSF47413">
    <property type="entry name" value="lambda repressor-like DNA-binding domains"/>
    <property type="match status" value="1"/>
</dbReference>
<dbReference type="Gene3D" id="1.10.10.2910">
    <property type="match status" value="1"/>
</dbReference>
<dbReference type="RefSeq" id="WP_036334179.1">
    <property type="nucleotide sequence ID" value="NZ_FRCE01000008.1"/>
</dbReference>
<feature type="domain" description="HTH cro/C1-type" evidence="2">
    <location>
        <begin position="19"/>
        <end position="73"/>
    </location>
</feature>
<dbReference type="InterPro" id="IPR010982">
    <property type="entry name" value="Lambda_DNA-bd_dom_sf"/>
</dbReference>
<dbReference type="Pfam" id="PF01381">
    <property type="entry name" value="HTH_3"/>
    <property type="match status" value="1"/>
</dbReference>
<name>A0ABD7M8K8_MICLU</name>
<comment type="similarity">
    <text evidence="1">Belongs to the short-chain fatty acyl-CoA assimilation regulator (ScfR) family.</text>
</comment>
<dbReference type="InterPro" id="IPR010359">
    <property type="entry name" value="IrrE_HExxH"/>
</dbReference>
<dbReference type="PROSITE" id="PS50943">
    <property type="entry name" value="HTH_CROC1"/>
    <property type="match status" value="1"/>
</dbReference>
<organism evidence="3 4">
    <name type="scientific">Micrococcus luteus</name>
    <name type="common">Micrococcus lysodeikticus</name>
    <dbReference type="NCBI Taxonomy" id="1270"/>
    <lineage>
        <taxon>Bacteria</taxon>
        <taxon>Bacillati</taxon>
        <taxon>Actinomycetota</taxon>
        <taxon>Actinomycetes</taxon>
        <taxon>Micrococcales</taxon>
        <taxon>Micrococcaceae</taxon>
        <taxon>Micrococcus</taxon>
    </lineage>
</organism>
<dbReference type="PANTHER" id="PTHR43236">
    <property type="entry name" value="ANTITOXIN HIGA1"/>
    <property type="match status" value="1"/>
</dbReference>
<dbReference type="Pfam" id="PF06114">
    <property type="entry name" value="Peptidase_M78"/>
    <property type="match status" value="1"/>
</dbReference>